<proteinExistence type="predicted"/>
<dbReference type="InterPro" id="IPR006479">
    <property type="entry name" value="Holin"/>
</dbReference>
<feature type="transmembrane region" description="Helical" evidence="5">
    <location>
        <begin position="7"/>
        <end position="24"/>
    </location>
</feature>
<dbReference type="KEGG" id="vg:26647862"/>
<dbReference type="EMBL" id="KP696447">
    <property type="protein sequence ID" value="AKA61487.1"/>
    <property type="molecule type" value="Genomic_DNA"/>
</dbReference>
<keyword evidence="2 5" id="KW-0812">Transmembrane</keyword>
<gene>
    <name evidence="6" type="ORF">CPT_Stahl59</name>
</gene>
<dbReference type="RefSeq" id="YP_009203663.1">
    <property type="nucleotide sequence ID" value="NC_028856.1"/>
</dbReference>
<evidence type="ECO:0000256" key="1">
    <source>
        <dbReference type="ARBA" id="ARBA00004370"/>
    </source>
</evidence>
<evidence type="ECO:0000313" key="7">
    <source>
        <dbReference type="Proteomes" id="UP000033015"/>
    </source>
</evidence>
<comment type="subcellular location">
    <subcellularLocation>
        <location evidence="1">Membrane</location>
    </subcellularLocation>
</comment>
<evidence type="ECO:0000256" key="5">
    <source>
        <dbReference type="SAM" id="Phobius"/>
    </source>
</evidence>
<reference evidence="6 7" key="1">
    <citation type="journal article" date="2015" name="Genome Announc.">
        <title>Complete Genome Sequence of Bacillus megaterium Siphophage Stahl.</title>
        <authorList>
            <person name="Brizendine A.M."/>
            <person name="Rousseau S."/>
            <person name="Hernandez A.C."/>
            <person name="Kuty Everett G.F."/>
        </authorList>
    </citation>
    <scope>NUCLEOTIDE SEQUENCE [LARGE SCALE GENOMIC DNA]</scope>
</reference>
<evidence type="ECO:0000256" key="3">
    <source>
        <dbReference type="ARBA" id="ARBA00022989"/>
    </source>
</evidence>
<keyword evidence="3 5" id="KW-1133">Transmembrane helix</keyword>
<dbReference type="OrthoDB" id="19609at10239"/>
<keyword evidence="4 5" id="KW-0472">Membrane</keyword>
<dbReference type="GO" id="GO:0016020">
    <property type="term" value="C:membrane"/>
    <property type="evidence" value="ECO:0007669"/>
    <property type="project" value="UniProtKB-SubCell"/>
</dbReference>
<evidence type="ECO:0000256" key="4">
    <source>
        <dbReference type="ARBA" id="ARBA00023136"/>
    </source>
</evidence>
<dbReference type="Proteomes" id="UP000033015">
    <property type="component" value="Segment"/>
</dbReference>
<accession>A0A0E3M1E4</accession>
<sequence length="86" mass="9706">MDKGTLIRTVLLVVALINQTLIMVGKPVLPVDEHQLTNLIDNAYLWGSTVYSIVMILVAWYRNNFITKKGKAQKEVLKKHGLTKAK</sequence>
<name>A0A0E3M1E4_9CAUD</name>
<dbReference type="GeneID" id="26647862"/>
<protein>
    <submittedName>
        <fullName evidence="6">Holin</fullName>
    </submittedName>
</protein>
<dbReference type="Pfam" id="PF04688">
    <property type="entry name" value="Holin_SPP1"/>
    <property type="match status" value="1"/>
</dbReference>
<reference evidence="7" key="2">
    <citation type="submission" date="2015-01" db="EMBL/GenBank/DDBJ databases">
        <title>Complete Genome of Bacillus megaterium Siphophage Stahl.</title>
        <authorList>
            <person name="Brizendine A.M."/>
            <person name="Rousseau S."/>
            <person name="Hernandez A.C."/>
            <person name="Everett G.F.K."/>
        </authorList>
    </citation>
    <scope>NUCLEOTIDE SEQUENCE [LARGE SCALE GENOMIC DNA]</scope>
</reference>
<organism evidence="6 7">
    <name type="scientific">Bacillus phage Stahl</name>
    <dbReference type="NCBI Taxonomy" id="1610832"/>
    <lineage>
        <taxon>Viruses</taxon>
        <taxon>Duplodnaviria</taxon>
        <taxon>Heunggongvirae</taxon>
        <taxon>Uroviricota</taxon>
        <taxon>Caudoviricetes</taxon>
        <taxon>Slashvirus</taxon>
        <taxon>Slashvirus stahl</taxon>
    </lineage>
</organism>
<keyword evidence="7" id="KW-1185">Reference proteome</keyword>
<evidence type="ECO:0000313" key="6">
    <source>
        <dbReference type="EMBL" id="AKA61487.1"/>
    </source>
</evidence>
<feature type="transmembrane region" description="Helical" evidence="5">
    <location>
        <begin position="44"/>
        <end position="61"/>
    </location>
</feature>
<dbReference type="NCBIfam" id="TIGR01592">
    <property type="entry name" value="holin_SPP1"/>
    <property type="match status" value="1"/>
</dbReference>
<evidence type="ECO:0000256" key="2">
    <source>
        <dbReference type="ARBA" id="ARBA00022692"/>
    </source>
</evidence>